<accession>A0AA45WUK7</accession>
<dbReference type="PANTHER" id="PTHR21198">
    <property type="entry name" value="GLUTAMATE RACEMASE"/>
    <property type="match status" value="1"/>
</dbReference>
<organism evidence="3 4">
    <name type="scientific">Anoxynatronum buryatiense</name>
    <dbReference type="NCBI Taxonomy" id="489973"/>
    <lineage>
        <taxon>Bacteria</taxon>
        <taxon>Bacillati</taxon>
        <taxon>Bacillota</taxon>
        <taxon>Clostridia</taxon>
        <taxon>Eubacteriales</taxon>
        <taxon>Clostridiaceae</taxon>
        <taxon>Anoxynatronum</taxon>
    </lineage>
</organism>
<dbReference type="Gene3D" id="3.40.50.1860">
    <property type="match status" value="2"/>
</dbReference>
<keyword evidence="4" id="KW-1185">Reference proteome</keyword>
<dbReference type="NCBIfam" id="TIGR00035">
    <property type="entry name" value="asp_race"/>
    <property type="match status" value="1"/>
</dbReference>
<dbReference type="InterPro" id="IPR001920">
    <property type="entry name" value="Asp/Glu_race"/>
</dbReference>
<dbReference type="EMBL" id="FXUF01000002">
    <property type="protein sequence ID" value="SMP44225.1"/>
    <property type="molecule type" value="Genomic_DNA"/>
</dbReference>
<dbReference type="RefSeq" id="WP_283408063.1">
    <property type="nucleotide sequence ID" value="NZ_FXUF01000002.1"/>
</dbReference>
<evidence type="ECO:0000256" key="2">
    <source>
        <dbReference type="ARBA" id="ARBA00023235"/>
    </source>
</evidence>
<gene>
    <name evidence="3" type="ORF">SAMN06296020_102151</name>
</gene>
<evidence type="ECO:0000313" key="4">
    <source>
        <dbReference type="Proteomes" id="UP001158066"/>
    </source>
</evidence>
<dbReference type="PANTHER" id="PTHR21198:SF7">
    <property type="entry name" value="ASPARTATE-GLUTAMATE RACEMASE FAMILY"/>
    <property type="match status" value="1"/>
</dbReference>
<dbReference type="AlphaFoldDB" id="A0AA45WUK7"/>
<reference evidence="3" key="1">
    <citation type="submission" date="2017-05" db="EMBL/GenBank/DDBJ databases">
        <authorList>
            <person name="Varghese N."/>
            <person name="Submissions S."/>
        </authorList>
    </citation>
    <scope>NUCLEOTIDE SEQUENCE</scope>
    <source>
        <strain evidence="3">Su22</strain>
    </source>
</reference>
<dbReference type="GO" id="GO:0047661">
    <property type="term" value="F:amino-acid racemase activity"/>
    <property type="evidence" value="ECO:0007669"/>
    <property type="project" value="InterPro"/>
</dbReference>
<name>A0AA45WUK7_9CLOT</name>
<dbReference type="Pfam" id="PF01177">
    <property type="entry name" value="Asp_Glu_race"/>
    <property type="match status" value="1"/>
</dbReference>
<comment type="caution">
    <text evidence="3">The sequence shown here is derived from an EMBL/GenBank/DDBJ whole genome shotgun (WGS) entry which is preliminary data.</text>
</comment>
<sequence length="238" mass="25777">MQLNKEKIIGILGGMGPEATWDLFGRITRATPAKNDSQHLRIIIDSNPKIPDRTKAILGEGPSPIDAMIATGKNLERAGADLILIPCMTAHYFIEQVQLSLSIPVVNGFHLMQRYLDNQGIAYTKVAVIATTGSLQSKIYPHYLGADRLIYPDEYVQQHEVMDLIYGPSGIKAGHVSGPVITRLNRLIACFESLGADAVIAGCTEIGLVLKGHPMPLPVIDPLDLMAQEAVMLALSSV</sequence>
<protein>
    <submittedName>
        <fullName evidence="3">Aspartate racemase</fullName>
    </submittedName>
</protein>
<evidence type="ECO:0000313" key="3">
    <source>
        <dbReference type="EMBL" id="SMP44225.1"/>
    </source>
</evidence>
<keyword evidence="2" id="KW-0413">Isomerase</keyword>
<dbReference type="SUPFAM" id="SSF53681">
    <property type="entry name" value="Aspartate/glutamate racemase"/>
    <property type="match status" value="2"/>
</dbReference>
<dbReference type="InterPro" id="IPR004380">
    <property type="entry name" value="Asp_race"/>
</dbReference>
<dbReference type="InterPro" id="IPR015942">
    <property type="entry name" value="Asp/Glu/hydantoin_racemase"/>
</dbReference>
<evidence type="ECO:0000256" key="1">
    <source>
        <dbReference type="ARBA" id="ARBA00007847"/>
    </source>
</evidence>
<proteinExistence type="inferred from homology"/>
<dbReference type="Proteomes" id="UP001158066">
    <property type="component" value="Unassembled WGS sequence"/>
</dbReference>
<comment type="similarity">
    <text evidence="1">Belongs to the aspartate/glutamate racemases family.</text>
</comment>